<gene>
    <name evidence="1" type="ORF">PLEPLA_LOCUS18608</name>
</gene>
<dbReference type="Proteomes" id="UP001153269">
    <property type="component" value="Unassembled WGS sequence"/>
</dbReference>
<dbReference type="AlphaFoldDB" id="A0A9N7UGR2"/>
<organism evidence="1 2">
    <name type="scientific">Pleuronectes platessa</name>
    <name type="common">European plaice</name>
    <dbReference type="NCBI Taxonomy" id="8262"/>
    <lineage>
        <taxon>Eukaryota</taxon>
        <taxon>Metazoa</taxon>
        <taxon>Chordata</taxon>
        <taxon>Craniata</taxon>
        <taxon>Vertebrata</taxon>
        <taxon>Euteleostomi</taxon>
        <taxon>Actinopterygii</taxon>
        <taxon>Neopterygii</taxon>
        <taxon>Teleostei</taxon>
        <taxon>Neoteleostei</taxon>
        <taxon>Acanthomorphata</taxon>
        <taxon>Carangaria</taxon>
        <taxon>Pleuronectiformes</taxon>
        <taxon>Pleuronectoidei</taxon>
        <taxon>Pleuronectidae</taxon>
        <taxon>Pleuronectes</taxon>
    </lineage>
</organism>
<evidence type="ECO:0000313" key="2">
    <source>
        <dbReference type="Proteomes" id="UP001153269"/>
    </source>
</evidence>
<name>A0A9N7UGR2_PLEPL</name>
<sequence>MWAEVGPACRGGGGGLRGYIQRGVRQTSAAPACTRASGLTPVRTGTSCRCASRRPSSQSPPVRGVVVWTGGGAGDTLFGVSLLVNGTRCQIWVGGVCVGGGGSRPRPPSVALCAAIGEASEDELQHRRASAGNNPPFVQLPASHCPESCLE</sequence>
<accession>A0A9N7UGR2</accession>
<evidence type="ECO:0000313" key="1">
    <source>
        <dbReference type="EMBL" id="CAB1430626.1"/>
    </source>
</evidence>
<comment type="caution">
    <text evidence="1">The sequence shown here is derived from an EMBL/GenBank/DDBJ whole genome shotgun (WGS) entry which is preliminary data.</text>
</comment>
<proteinExistence type="predicted"/>
<keyword evidence="2" id="KW-1185">Reference proteome</keyword>
<dbReference type="EMBL" id="CADEAL010001251">
    <property type="protein sequence ID" value="CAB1430626.1"/>
    <property type="molecule type" value="Genomic_DNA"/>
</dbReference>
<protein>
    <submittedName>
        <fullName evidence="1">Uncharacterized protein</fullName>
    </submittedName>
</protein>
<reference evidence="1" key="1">
    <citation type="submission" date="2020-03" db="EMBL/GenBank/DDBJ databases">
        <authorList>
            <person name="Weist P."/>
        </authorList>
    </citation>
    <scope>NUCLEOTIDE SEQUENCE</scope>
</reference>